<gene>
    <name evidence="2" type="ORF">E3J62_01675</name>
</gene>
<evidence type="ECO:0000259" key="1">
    <source>
        <dbReference type="Pfam" id="PF13860"/>
    </source>
</evidence>
<dbReference type="InterPro" id="IPR026444">
    <property type="entry name" value="Secre_tail"/>
</dbReference>
<dbReference type="NCBIfam" id="TIGR04183">
    <property type="entry name" value="Por_Secre_tail"/>
    <property type="match status" value="1"/>
</dbReference>
<dbReference type="Gene3D" id="2.60.40.4070">
    <property type="match status" value="1"/>
</dbReference>
<evidence type="ECO:0000313" key="2">
    <source>
        <dbReference type="EMBL" id="TET47320.1"/>
    </source>
</evidence>
<sequence>MRSKIGMVVLVVWILVLSSEISAQERWVYNYRGPGIWSNGAYSVVMGADGNVYAAGFSFGTGLDDDFTVVSLTSWGGERWVYRHNGPGNGDDGARSVVMGADSNLYAAGYSRGIGTYSDFTVVSITSWGGERWVYRYNGPANASDMAYSILMGTDGNLYAAGTSDGSGTDKDFTLVSLDTGGVERWVYRYDGPDGDYDVAYSIVMGTDGNLYAAGLSSGSGTSWDFTVVSVTPSGGERWVYRNSGPGGNQDRAYSIVAGANGDLYAAGHIQTNGTFWDLSVISLDSLGTERWVYQYDGPGNGSDVAYSIVVGTDGNLYAAGGSAGSGTNADFIVASLDSSGTGRWVYRYNGPGNRDDEAKSIALGSDGNLYAAGYSYGSGTVRDFTVVSLTPSGDERWVHNYDGTASENDEANSVVMGTDGNIYAAGKTDGIIGNWGFTVISLNPDVGVVEAELRPSQSPKLKLSVSPVPAMSGMKIYYSLPKPYEVRLSVYDVSGKLVKELANAKEESGSKVLFWEGKNDTGERVASGTYFIQLKAGNSYASAKIIVL</sequence>
<dbReference type="PANTHER" id="PTHR42754:SF1">
    <property type="entry name" value="LIPOPROTEIN"/>
    <property type="match status" value="1"/>
</dbReference>
<name>A0A523UXU7_UNCT6</name>
<dbReference type="SUPFAM" id="SSF101898">
    <property type="entry name" value="NHL repeat"/>
    <property type="match status" value="1"/>
</dbReference>
<comment type="caution">
    <text evidence="2">The sequence shown here is derived from an EMBL/GenBank/DDBJ whole genome shotgun (WGS) entry which is preliminary data.</text>
</comment>
<dbReference type="PANTHER" id="PTHR42754">
    <property type="entry name" value="ENDOGLUCANASE"/>
    <property type="match status" value="1"/>
</dbReference>
<dbReference type="EMBL" id="SOJN01000023">
    <property type="protein sequence ID" value="TET47320.1"/>
    <property type="molecule type" value="Genomic_DNA"/>
</dbReference>
<organism evidence="2 3">
    <name type="scientific">candidate division TA06 bacterium</name>
    <dbReference type="NCBI Taxonomy" id="2250710"/>
    <lineage>
        <taxon>Bacteria</taxon>
        <taxon>Bacteria division TA06</taxon>
    </lineage>
</organism>
<reference evidence="2 3" key="1">
    <citation type="submission" date="2019-03" db="EMBL/GenBank/DDBJ databases">
        <title>Metabolic potential of uncultured bacteria and archaea associated with petroleum seepage in deep-sea sediments.</title>
        <authorList>
            <person name="Dong X."/>
            <person name="Hubert C."/>
        </authorList>
    </citation>
    <scope>NUCLEOTIDE SEQUENCE [LARGE SCALE GENOMIC DNA]</scope>
    <source>
        <strain evidence="2">E44_bin18</strain>
    </source>
</reference>
<evidence type="ECO:0000313" key="3">
    <source>
        <dbReference type="Proteomes" id="UP000315525"/>
    </source>
</evidence>
<dbReference type="Proteomes" id="UP000315525">
    <property type="component" value="Unassembled WGS sequence"/>
</dbReference>
<accession>A0A523UXU7</accession>
<proteinExistence type="predicted"/>
<dbReference type="Pfam" id="PF13860">
    <property type="entry name" value="FlgD_ig"/>
    <property type="match status" value="1"/>
</dbReference>
<feature type="domain" description="FlgD/Vpr Ig-like" evidence="1">
    <location>
        <begin position="476"/>
        <end position="539"/>
    </location>
</feature>
<dbReference type="AlphaFoldDB" id="A0A523UXU7"/>
<dbReference type="InterPro" id="IPR025965">
    <property type="entry name" value="FlgD/Vpr_Ig-like"/>
</dbReference>
<protein>
    <submittedName>
        <fullName evidence="2">T9SS type A sorting domain-containing protein</fullName>
    </submittedName>
</protein>